<dbReference type="RefSeq" id="WP_038026499.1">
    <property type="nucleotide sequence ID" value="NZ_JPVU01000212.1"/>
</dbReference>
<dbReference type="Gene3D" id="2.170.130.30">
    <property type="match status" value="1"/>
</dbReference>
<feature type="domain" description="Transcobalamin-like C-terminal" evidence="1">
    <location>
        <begin position="64"/>
        <end position="129"/>
    </location>
</feature>
<dbReference type="Pfam" id="PF14478">
    <property type="entry name" value="DUF4430"/>
    <property type="match status" value="1"/>
</dbReference>
<reference evidence="2 3" key="1">
    <citation type="submission" date="2014-08" db="EMBL/GenBank/DDBJ databases">
        <title>Genome sequence of Tetragenococcus muriaticus.</title>
        <authorList>
            <person name="Chuea-nongthon C."/>
            <person name="Rodtong S."/>
            <person name="Yongsawatdigul J."/>
            <person name="Steele J.L."/>
            <person name="Liu X.-y."/>
            <person name="Speers J."/>
            <person name="Glasner J.D."/>
            <person name="Neeno-Eckwall E.C."/>
        </authorList>
    </citation>
    <scope>NUCLEOTIDE SEQUENCE [LARGE SCALE GENOMIC DNA]</scope>
    <source>
        <strain evidence="2 3">PMC-11-5</strain>
    </source>
</reference>
<keyword evidence="2" id="KW-0449">Lipoprotein</keyword>
<dbReference type="Proteomes" id="UP000029380">
    <property type="component" value="Unassembled WGS sequence"/>
</dbReference>
<evidence type="ECO:0000313" key="2">
    <source>
        <dbReference type="EMBL" id="KFN90376.1"/>
    </source>
</evidence>
<protein>
    <submittedName>
        <fullName evidence="2">Additional lipoprotein component of a predicted cobalamin ECF transporter</fullName>
    </submittedName>
</protein>
<dbReference type="InterPro" id="IPR027954">
    <property type="entry name" value="Transcobalamin-like_C"/>
</dbReference>
<name>A0A091BXS8_9ENTE</name>
<dbReference type="EMBL" id="JPVU01000212">
    <property type="protein sequence ID" value="KFN90376.1"/>
    <property type="molecule type" value="Genomic_DNA"/>
</dbReference>
<comment type="caution">
    <text evidence="2">The sequence shown here is derived from an EMBL/GenBank/DDBJ whole genome shotgun (WGS) entry which is preliminary data.</text>
</comment>
<evidence type="ECO:0000259" key="1">
    <source>
        <dbReference type="Pfam" id="PF14478"/>
    </source>
</evidence>
<proteinExistence type="predicted"/>
<evidence type="ECO:0000313" key="3">
    <source>
        <dbReference type="Proteomes" id="UP000029380"/>
    </source>
</evidence>
<dbReference type="OrthoDB" id="2870483at2"/>
<dbReference type="PATRIC" id="fig|1302649.3.peg.1944"/>
<accession>A0A091BXS8</accession>
<dbReference type="AlphaFoldDB" id="A0A091BXS8"/>
<dbReference type="PROSITE" id="PS51257">
    <property type="entry name" value="PROKAR_LIPOPROTEIN"/>
    <property type="match status" value="1"/>
</dbReference>
<sequence length="132" mass="14897">MKKKMTTYFTFIGALFIVGCSNGNNSEGTNETTVQTSQAEQINVTVDIEERGQTIGETEVETTDESLMQVMRNNFAIKEENGMIVAVEGVEQDEEENLYWTYTINDEMVNTGAEDTTLEDSDQVTFTYDEME</sequence>
<gene>
    <name evidence="2" type="ORF">TMUPMC115_1942</name>
</gene>
<organism evidence="2 3">
    <name type="scientific">Tetragenococcus muriaticus PMC-11-5</name>
    <dbReference type="NCBI Taxonomy" id="1302649"/>
    <lineage>
        <taxon>Bacteria</taxon>
        <taxon>Bacillati</taxon>
        <taxon>Bacillota</taxon>
        <taxon>Bacilli</taxon>
        <taxon>Lactobacillales</taxon>
        <taxon>Enterococcaceae</taxon>
        <taxon>Tetragenococcus</taxon>
    </lineage>
</organism>